<dbReference type="Pfam" id="PF00916">
    <property type="entry name" value="Sulfate_transp"/>
    <property type="match status" value="2"/>
</dbReference>
<evidence type="ECO:0000256" key="3">
    <source>
        <dbReference type="ARBA" id="ARBA00022989"/>
    </source>
</evidence>
<accession>A0ABS1SRC0</accession>
<dbReference type="InterPro" id="IPR002645">
    <property type="entry name" value="STAS_dom"/>
</dbReference>
<keyword evidence="3 5" id="KW-1133">Transmembrane helix</keyword>
<dbReference type="EMBL" id="QYAD01000004">
    <property type="protein sequence ID" value="MBL3690638.1"/>
    <property type="molecule type" value="Genomic_DNA"/>
</dbReference>
<protein>
    <submittedName>
        <fullName evidence="7">SulP family inorganic anion transporter</fullName>
    </submittedName>
</protein>
<sequence length="502" mass="52223">MPSHSAQLASSRPMTVGAALRSPRILTREALAGLVVALALIPEAIAFSVIAGVDPRMGLFSSCIMAVTIAFVGGRPAMITAATGAVALVIAPVMRDHGIEYFVATVLLAGVLQIVLAVLGVARFMRFIPRSVMVGFVNALALLVLGAQLPHLIDVPFAVYPLVVGGLVVLAVLPRFTRAVPAPLIAIVLVTLAVVSIGISVPTVGDQGELPRSLPEFFFPTVPMNLETLAIIGPAALGMACVGLLESLMTAQLVDEITDTRTSRTREAWGQGVANLMSGCFGGMGGCAVVGQTMMNVKASGARTRVSTFLAGVFLLVLVLVLGDVVAAIPMAALVAVMIAVSVATFDWHSITPATLRRLPRSETTVMVLTVAAVLLTHNLAIGVGVGVVAASVLFVRRVSSVVEVTRTVTGEADEATAHYSVRGELFFASSNELTTRFAYGADPARVVINLSDAHVWDASTVAAIDAIETRYARRGISVELTGMNPRTSAMHGRLSGTLGGS</sequence>
<feature type="transmembrane region" description="Helical" evidence="5">
    <location>
        <begin position="159"/>
        <end position="177"/>
    </location>
</feature>
<keyword evidence="4 5" id="KW-0472">Membrane</keyword>
<dbReference type="InterPro" id="IPR036513">
    <property type="entry name" value="STAS_dom_sf"/>
</dbReference>
<feature type="transmembrane region" description="Helical" evidence="5">
    <location>
        <begin position="134"/>
        <end position="153"/>
    </location>
</feature>
<evidence type="ECO:0000313" key="8">
    <source>
        <dbReference type="Proteomes" id="UP001646141"/>
    </source>
</evidence>
<feature type="transmembrane region" description="Helical" evidence="5">
    <location>
        <begin position="328"/>
        <end position="346"/>
    </location>
</feature>
<dbReference type="InterPro" id="IPR052706">
    <property type="entry name" value="Membrane-Transporter-like"/>
</dbReference>
<evidence type="ECO:0000313" key="7">
    <source>
        <dbReference type="EMBL" id="MBL3690638.1"/>
    </source>
</evidence>
<comment type="subcellular location">
    <subcellularLocation>
        <location evidence="1">Membrane</location>
        <topology evidence="1">Multi-pass membrane protein</topology>
    </subcellularLocation>
</comment>
<dbReference type="CDD" id="cd07042">
    <property type="entry name" value="STAS_SulP_like_sulfate_transporter"/>
    <property type="match status" value="1"/>
</dbReference>
<feature type="transmembrane region" description="Helical" evidence="5">
    <location>
        <begin position="366"/>
        <end position="396"/>
    </location>
</feature>
<dbReference type="Pfam" id="PF01740">
    <property type="entry name" value="STAS"/>
    <property type="match status" value="1"/>
</dbReference>
<evidence type="ECO:0000256" key="5">
    <source>
        <dbReference type="SAM" id="Phobius"/>
    </source>
</evidence>
<dbReference type="PANTHER" id="PTHR43310">
    <property type="entry name" value="SULFATE TRANSPORTER YBAR-RELATED"/>
    <property type="match status" value="1"/>
</dbReference>
<evidence type="ECO:0000256" key="1">
    <source>
        <dbReference type="ARBA" id="ARBA00004141"/>
    </source>
</evidence>
<comment type="caution">
    <text evidence="7">The sequence shown here is derived from an EMBL/GenBank/DDBJ whole genome shotgun (WGS) entry which is preliminary data.</text>
</comment>
<dbReference type="PANTHER" id="PTHR43310:SF1">
    <property type="entry name" value="SULFATE TRANSPORTER YBAR-RELATED"/>
    <property type="match status" value="1"/>
</dbReference>
<dbReference type="InterPro" id="IPR011547">
    <property type="entry name" value="SLC26A/SulP_dom"/>
</dbReference>
<evidence type="ECO:0000256" key="4">
    <source>
        <dbReference type="ARBA" id="ARBA00023136"/>
    </source>
</evidence>
<dbReference type="PROSITE" id="PS50801">
    <property type="entry name" value="STAS"/>
    <property type="match status" value="1"/>
</dbReference>
<dbReference type="Proteomes" id="UP001646141">
    <property type="component" value="Unassembled WGS sequence"/>
</dbReference>
<feature type="transmembrane region" description="Helical" evidence="5">
    <location>
        <begin position="224"/>
        <end position="245"/>
    </location>
</feature>
<keyword evidence="2 5" id="KW-0812">Transmembrane</keyword>
<feature type="domain" description="STAS" evidence="6">
    <location>
        <begin position="420"/>
        <end position="502"/>
    </location>
</feature>
<evidence type="ECO:0000256" key="2">
    <source>
        <dbReference type="ARBA" id="ARBA00022692"/>
    </source>
</evidence>
<dbReference type="Gene3D" id="3.30.750.24">
    <property type="entry name" value="STAS domain"/>
    <property type="match status" value="1"/>
</dbReference>
<dbReference type="SUPFAM" id="SSF52091">
    <property type="entry name" value="SpoIIaa-like"/>
    <property type="match status" value="1"/>
</dbReference>
<gene>
    <name evidence="7" type="ORF">D3226_11855</name>
</gene>
<name>A0ABS1SRC0_9MICO</name>
<reference evidence="7 8" key="1">
    <citation type="submission" date="2018-09" db="EMBL/GenBank/DDBJ databases">
        <title>Comparative genomics of Leucobacter spp.</title>
        <authorList>
            <person name="Reis A.C."/>
            <person name="Kolvenbach B.A."/>
            <person name="Corvini P.F.X."/>
            <person name="Nunes O.C."/>
        </authorList>
    </citation>
    <scope>NUCLEOTIDE SEQUENCE [LARGE SCALE GENOMIC DNA]</scope>
    <source>
        <strain evidence="7 8">L-1</strain>
    </source>
</reference>
<keyword evidence="8" id="KW-1185">Reference proteome</keyword>
<evidence type="ECO:0000259" key="6">
    <source>
        <dbReference type="PROSITE" id="PS50801"/>
    </source>
</evidence>
<feature type="transmembrane region" description="Helical" evidence="5">
    <location>
        <begin position="101"/>
        <end position="122"/>
    </location>
</feature>
<feature type="transmembrane region" description="Helical" evidence="5">
    <location>
        <begin position="184"/>
        <end position="204"/>
    </location>
</feature>
<dbReference type="RefSeq" id="WP_202382806.1">
    <property type="nucleotide sequence ID" value="NZ_BAAAMA010000010.1"/>
</dbReference>
<feature type="transmembrane region" description="Helical" evidence="5">
    <location>
        <begin position="56"/>
        <end position="72"/>
    </location>
</feature>
<proteinExistence type="predicted"/>
<organism evidence="7 8">
    <name type="scientific">Leucobacter chromiireducens subsp. chromiireducens</name>
    <dbReference type="NCBI Taxonomy" id="660067"/>
    <lineage>
        <taxon>Bacteria</taxon>
        <taxon>Bacillati</taxon>
        <taxon>Actinomycetota</taxon>
        <taxon>Actinomycetes</taxon>
        <taxon>Micrococcales</taxon>
        <taxon>Microbacteriaceae</taxon>
        <taxon>Leucobacter</taxon>
    </lineage>
</organism>
<feature type="transmembrane region" description="Helical" evidence="5">
    <location>
        <begin position="304"/>
        <end position="322"/>
    </location>
</feature>